<organism evidence="6 7">
    <name type="scientific">Alicyclobacillus fodiniaquatilis</name>
    <dbReference type="NCBI Taxonomy" id="1661150"/>
    <lineage>
        <taxon>Bacteria</taxon>
        <taxon>Bacillati</taxon>
        <taxon>Bacillota</taxon>
        <taxon>Bacilli</taxon>
        <taxon>Bacillales</taxon>
        <taxon>Alicyclobacillaceae</taxon>
        <taxon>Alicyclobacillus</taxon>
    </lineage>
</organism>
<dbReference type="Proteomes" id="UP001597079">
    <property type="component" value="Unassembled WGS sequence"/>
</dbReference>
<dbReference type="Pfam" id="PF00005">
    <property type="entry name" value="ABC_tran"/>
    <property type="match status" value="1"/>
</dbReference>
<gene>
    <name evidence="6" type="ORF">ACFSB2_07410</name>
</gene>
<keyword evidence="3" id="KW-0547">Nucleotide-binding</keyword>
<dbReference type="PANTHER" id="PTHR43776">
    <property type="entry name" value="TRANSPORT ATP-BINDING PROTEIN"/>
    <property type="match status" value="1"/>
</dbReference>
<dbReference type="EMBL" id="JBHUCX010000020">
    <property type="protein sequence ID" value="MFD1674533.1"/>
    <property type="molecule type" value="Genomic_DNA"/>
</dbReference>
<dbReference type="SMART" id="SM00382">
    <property type="entry name" value="AAA"/>
    <property type="match status" value="1"/>
</dbReference>
<evidence type="ECO:0000313" key="6">
    <source>
        <dbReference type="EMBL" id="MFD1674533.1"/>
    </source>
</evidence>
<dbReference type="PROSITE" id="PS50893">
    <property type="entry name" value="ABC_TRANSPORTER_2"/>
    <property type="match status" value="1"/>
</dbReference>
<dbReference type="CDD" id="cd03257">
    <property type="entry name" value="ABC_NikE_OppD_transporters"/>
    <property type="match status" value="1"/>
</dbReference>
<dbReference type="GO" id="GO:0005524">
    <property type="term" value="F:ATP binding"/>
    <property type="evidence" value="ECO:0007669"/>
    <property type="project" value="UniProtKB-KW"/>
</dbReference>
<sequence>MPETMLSVSSKVLVELKGITKSFPIPKGALIACQDINLVIEKGRSVGLVGESGSGKSTVMRVLQLLLPATSGEVWMNGVNVSRLPQRRLKRYRRNVQFVAQDPFGSLFPHYTVGGNIAEPLRIHQTGTKSEQSARALELMASVGLSQDLYYKFPHELSGGQQQRVAIARALALSPELLVLDEAVSSLDVSIQAQILNLLQEMKARMGLTYAFISHNLAAVRLLCEDTVVMYLGRIVESAPSEVLFKQPIHPYTKSLIDAIPAFVGDKVKSLPTGSLTKVERPSPTHRPSGCAYHTRCPFATDVCKVEEPKWTEPLPGHRVACHHADRLK</sequence>
<dbReference type="InterPro" id="IPR017871">
    <property type="entry name" value="ABC_transporter-like_CS"/>
</dbReference>
<dbReference type="Gene3D" id="3.40.50.300">
    <property type="entry name" value="P-loop containing nucleotide triphosphate hydrolases"/>
    <property type="match status" value="1"/>
</dbReference>
<reference evidence="7" key="1">
    <citation type="journal article" date="2019" name="Int. J. Syst. Evol. Microbiol.">
        <title>The Global Catalogue of Microorganisms (GCM) 10K type strain sequencing project: providing services to taxonomists for standard genome sequencing and annotation.</title>
        <authorList>
            <consortium name="The Broad Institute Genomics Platform"/>
            <consortium name="The Broad Institute Genome Sequencing Center for Infectious Disease"/>
            <person name="Wu L."/>
            <person name="Ma J."/>
        </authorList>
    </citation>
    <scope>NUCLEOTIDE SEQUENCE [LARGE SCALE GENOMIC DNA]</scope>
    <source>
        <strain evidence="7">CGMCC 1.12286</strain>
    </source>
</reference>
<evidence type="ECO:0000256" key="3">
    <source>
        <dbReference type="ARBA" id="ARBA00022741"/>
    </source>
</evidence>
<dbReference type="PANTHER" id="PTHR43776:SF8">
    <property type="entry name" value="ABC TRANSPORTER, ATP-BINDING PROTEIN"/>
    <property type="match status" value="1"/>
</dbReference>
<evidence type="ECO:0000256" key="4">
    <source>
        <dbReference type="ARBA" id="ARBA00022840"/>
    </source>
</evidence>
<evidence type="ECO:0000313" key="7">
    <source>
        <dbReference type="Proteomes" id="UP001597079"/>
    </source>
</evidence>
<keyword evidence="4 6" id="KW-0067">ATP-binding</keyword>
<dbReference type="SUPFAM" id="SSF52540">
    <property type="entry name" value="P-loop containing nucleoside triphosphate hydrolases"/>
    <property type="match status" value="1"/>
</dbReference>
<feature type="domain" description="ABC transporter" evidence="5">
    <location>
        <begin position="14"/>
        <end position="257"/>
    </location>
</feature>
<accession>A0ABW4JEV5</accession>
<name>A0ABW4JEV5_9BACL</name>
<dbReference type="RefSeq" id="WP_377942399.1">
    <property type="nucleotide sequence ID" value="NZ_JBHUCX010000020.1"/>
</dbReference>
<evidence type="ECO:0000259" key="5">
    <source>
        <dbReference type="PROSITE" id="PS50893"/>
    </source>
</evidence>
<comment type="caution">
    <text evidence="6">The sequence shown here is derived from an EMBL/GenBank/DDBJ whole genome shotgun (WGS) entry which is preliminary data.</text>
</comment>
<dbReference type="Pfam" id="PF08352">
    <property type="entry name" value="oligo_HPY"/>
    <property type="match status" value="1"/>
</dbReference>
<evidence type="ECO:0000256" key="1">
    <source>
        <dbReference type="ARBA" id="ARBA00005417"/>
    </source>
</evidence>
<evidence type="ECO:0000256" key="2">
    <source>
        <dbReference type="ARBA" id="ARBA00022448"/>
    </source>
</evidence>
<dbReference type="NCBIfam" id="TIGR01727">
    <property type="entry name" value="oligo_HPY"/>
    <property type="match status" value="1"/>
</dbReference>
<dbReference type="InterPro" id="IPR003439">
    <property type="entry name" value="ABC_transporter-like_ATP-bd"/>
</dbReference>
<dbReference type="InterPro" id="IPR027417">
    <property type="entry name" value="P-loop_NTPase"/>
</dbReference>
<keyword evidence="7" id="KW-1185">Reference proteome</keyword>
<dbReference type="InterPro" id="IPR003593">
    <property type="entry name" value="AAA+_ATPase"/>
</dbReference>
<protein>
    <submittedName>
        <fullName evidence="6">ABC transporter ATP-binding protein</fullName>
    </submittedName>
</protein>
<dbReference type="PROSITE" id="PS00211">
    <property type="entry name" value="ABC_TRANSPORTER_1"/>
    <property type="match status" value="1"/>
</dbReference>
<dbReference type="InterPro" id="IPR013563">
    <property type="entry name" value="Oligopep_ABC_C"/>
</dbReference>
<proteinExistence type="inferred from homology"/>
<keyword evidence="2" id="KW-0813">Transport</keyword>
<comment type="similarity">
    <text evidence="1">Belongs to the ABC transporter superfamily.</text>
</comment>
<dbReference type="InterPro" id="IPR050319">
    <property type="entry name" value="ABC_transp_ATP-bind"/>
</dbReference>